<reference evidence="7" key="1">
    <citation type="submission" date="2021-02" db="EMBL/GenBank/DDBJ databases">
        <authorList>
            <person name="Nieuwenhuis M."/>
            <person name="Van De Peppel L.J.J."/>
        </authorList>
    </citation>
    <scope>NUCLEOTIDE SEQUENCE</scope>
    <source>
        <strain evidence="7">D49</strain>
    </source>
</reference>
<evidence type="ECO:0000256" key="4">
    <source>
        <dbReference type="ARBA" id="ARBA00023136"/>
    </source>
</evidence>
<gene>
    <name evidence="7" type="ORF">H0H81_002986</name>
</gene>
<evidence type="ECO:0000256" key="1">
    <source>
        <dbReference type="ARBA" id="ARBA00004141"/>
    </source>
</evidence>
<comment type="subcellular location">
    <subcellularLocation>
        <location evidence="1">Membrane</location>
        <topology evidence="1">Multi-pass membrane protein</topology>
    </subcellularLocation>
</comment>
<evidence type="ECO:0000259" key="6">
    <source>
        <dbReference type="Pfam" id="PF00324"/>
    </source>
</evidence>
<dbReference type="OrthoDB" id="10062876at2759"/>
<sequence length="267" mass="29519">MSDLEKKNIHEVERYVTPTSVNEKPVFSSNPEYVHFSLILSLIIAGLVIDLGGGPSKERIGFRHWKSPGAIARAGLVSNIHTDRFIAILNVLVQAAFSFQSIELVAISASETESPRRNITKAVRRVFWRIFIFYVSFVESRKVSVASESRLSIATGTAAASPFVIAMNRAGVKGEFVNCYHWFIDQVFSVFPHIINAGVFTSAFSAGNSYIYCSSRILYGLSLRGQAPKIFSRCTKHGLPIYAVLFIALFSLLSFMSVSSGSETVFK</sequence>
<accession>A0A9P7FVG7</accession>
<feature type="transmembrane region" description="Helical" evidence="5">
    <location>
        <begin position="33"/>
        <end position="53"/>
    </location>
</feature>
<proteinExistence type="predicted"/>
<keyword evidence="4 5" id="KW-0472">Membrane</keyword>
<dbReference type="Proteomes" id="UP000717328">
    <property type="component" value="Unassembled WGS sequence"/>
</dbReference>
<evidence type="ECO:0000256" key="2">
    <source>
        <dbReference type="ARBA" id="ARBA00022692"/>
    </source>
</evidence>
<keyword evidence="8" id="KW-1185">Reference proteome</keyword>
<organism evidence="7 8">
    <name type="scientific">Sphagnurus paluster</name>
    <dbReference type="NCBI Taxonomy" id="117069"/>
    <lineage>
        <taxon>Eukaryota</taxon>
        <taxon>Fungi</taxon>
        <taxon>Dikarya</taxon>
        <taxon>Basidiomycota</taxon>
        <taxon>Agaricomycotina</taxon>
        <taxon>Agaricomycetes</taxon>
        <taxon>Agaricomycetidae</taxon>
        <taxon>Agaricales</taxon>
        <taxon>Tricholomatineae</taxon>
        <taxon>Lyophyllaceae</taxon>
        <taxon>Sphagnurus</taxon>
    </lineage>
</organism>
<evidence type="ECO:0000313" key="7">
    <source>
        <dbReference type="EMBL" id="KAG5637849.1"/>
    </source>
</evidence>
<keyword evidence="2 5" id="KW-0812">Transmembrane</keyword>
<dbReference type="InterPro" id="IPR050524">
    <property type="entry name" value="APC_YAT"/>
</dbReference>
<evidence type="ECO:0000256" key="3">
    <source>
        <dbReference type="ARBA" id="ARBA00022989"/>
    </source>
</evidence>
<dbReference type="Pfam" id="PF00324">
    <property type="entry name" value="AA_permease"/>
    <property type="match status" value="1"/>
</dbReference>
<dbReference type="GO" id="GO:0015171">
    <property type="term" value="F:amino acid transmembrane transporter activity"/>
    <property type="evidence" value="ECO:0007669"/>
    <property type="project" value="TreeGrafter"/>
</dbReference>
<dbReference type="AlphaFoldDB" id="A0A9P7FVG7"/>
<reference evidence="7" key="2">
    <citation type="submission" date="2021-10" db="EMBL/GenBank/DDBJ databases">
        <title>Phylogenomics reveals ancestral predisposition of the termite-cultivated fungus Termitomyces towards a domesticated lifestyle.</title>
        <authorList>
            <person name="Auxier B."/>
            <person name="Grum-Grzhimaylo A."/>
            <person name="Cardenas M.E."/>
            <person name="Lodge J.D."/>
            <person name="Laessoe T."/>
            <person name="Pedersen O."/>
            <person name="Smith M.E."/>
            <person name="Kuyper T.W."/>
            <person name="Franco-Molano E.A."/>
            <person name="Baroni T.J."/>
            <person name="Aanen D.K."/>
        </authorList>
    </citation>
    <scope>NUCLEOTIDE SEQUENCE</scope>
    <source>
        <strain evidence="7">D49</strain>
    </source>
</reference>
<name>A0A9P7FVG7_9AGAR</name>
<feature type="domain" description="Amino acid permease/ SLC12A" evidence="6">
    <location>
        <begin position="37"/>
        <end position="266"/>
    </location>
</feature>
<keyword evidence="3 5" id="KW-1133">Transmembrane helix</keyword>
<protein>
    <recommendedName>
        <fullName evidence="6">Amino acid permease/ SLC12A domain-containing protein</fullName>
    </recommendedName>
</protein>
<dbReference type="Gene3D" id="1.20.1740.10">
    <property type="entry name" value="Amino acid/polyamine transporter I"/>
    <property type="match status" value="1"/>
</dbReference>
<dbReference type="InterPro" id="IPR004841">
    <property type="entry name" value="AA-permease/SLC12A_dom"/>
</dbReference>
<comment type="caution">
    <text evidence="7">The sequence shown here is derived from an EMBL/GenBank/DDBJ whole genome shotgun (WGS) entry which is preliminary data.</text>
</comment>
<dbReference type="PANTHER" id="PTHR43341:SF4">
    <property type="entry name" value="ARGININE PERMEASE CAN1-RELATED"/>
    <property type="match status" value="1"/>
</dbReference>
<evidence type="ECO:0000313" key="8">
    <source>
        <dbReference type="Proteomes" id="UP000717328"/>
    </source>
</evidence>
<feature type="transmembrane region" description="Helical" evidence="5">
    <location>
        <begin position="239"/>
        <end position="258"/>
    </location>
</feature>
<dbReference type="PANTHER" id="PTHR43341">
    <property type="entry name" value="AMINO ACID PERMEASE"/>
    <property type="match status" value="1"/>
</dbReference>
<evidence type="ECO:0000256" key="5">
    <source>
        <dbReference type="SAM" id="Phobius"/>
    </source>
</evidence>
<dbReference type="GO" id="GO:0016020">
    <property type="term" value="C:membrane"/>
    <property type="evidence" value="ECO:0007669"/>
    <property type="project" value="UniProtKB-SubCell"/>
</dbReference>
<dbReference type="EMBL" id="JABCKI010005799">
    <property type="protein sequence ID" value="KAG5637849.1"/>
    <property type="molecule type" value="Genomic_DNA"/>
</dbReference>